<reference evidence="1 2" key="1">
    <citation type="submission" date="2020-03" db="EMBL/GenBank/DDBJ databases">
        <title>Genomic Encyclopedia of Type Strains, Phase IV (KMG-IV): sequencing the most valuable type-strain genomes for metagenomic binning, comparative biology and taxonomic classification.</title>
        <authorList>
            <person name="Goeker M."/>
        </authorList>
    </citation>
    <scope>NUCLEOTIDE SEQUENCE [LARGE SCALE GENOMIC DNA]</scope>
    <source>
        <strain evidence="1 2">DSM 102865</strain>
    </source>
</reference>
<accession>A0ABX0ULY1</accession>
<evidence type="ECO:0000313" key="2">
    <source>
        <dbReference type="Proteomes" id="UP001179181"/>
    </source>
</evidence>
<dbReference type="RefSeq" id="WP_167271729.1">
    <property type="nucleotide sequence ID" value="NZ_JAASQJ010000003.1"/>
</dbReference>
<sequence>MKQKKVETRLLIANELMGCAKDGPLSNMTDEEIKYERYKDFMKKNGWLFEPYFEQGQSHE</sequence>
<organism evidence="1 2">
    <name type="scientific">Dyadobacter arcticus</name>
    <dbReference type="NCBI Taxonomy" id="1078754"/>
    <lineage>
        <taxon>Bacteria</taxon>
        <taxon>Pseudomonadati</taxon>
        <taxon>Bacteroidota</taxon>
        <taxon>Cytophagia</taxon>
        <taxon>Cytophagales</taxon>
        <taxon>Spirosomataceae</taxon>
        <taxon>Dyadobacter</taxon>
    </lineage>
</organism>
<keyword evidence="2" id="KW-1185">Reference proteome</keyword>
<dbReference type="Proteomes" id="UP001179181">
    <property type="component" value="Unassembled WGS sequence"/>
</dbReference>
<comment type="caution">
    <text evidence="1">The sequence shown here is derived from an EMBL/GenBank/DDBJ whole genome shotgun (WGS) entry which is preliminary data.</text>
</comment>
<name>A0ABX0ULY1_9BACT</name>
<evidence type="ECO:0000313" key="1">
    <source>
        <dbReference type="EMBL" id="NIJ54018.1"/>
    </source>
</evidence>
<gene>
    <name evidence="1" type="ORF">FHS68_003200</name>
</gene>
<proteinExistence type="predicted"/>
<dbReference type="EMBL" id="JAASQJ010000003">
    <property type="protein sequence ID" value="NIJ54018.1"/>
    <property type="molecule type" value="Genomic_DNA"/>
</dbReference>
<protein>
    <submittedName>
        <fullName evidence="1">Uncharacterized protein</fullName>
    </submittedName>
</protein>